<dbReference type="EMBL" id="OD570119">
    <property type="protein sequence ID" value="CAD7448510.1"/>
    <property type="molecule type" value="Genomic_DNA"/>
</dbReference>
<keyword evidence="1" id="KW-0812">Transmembrane</keyword>
<dbReference type="InterPro" id="IPR009030">
    <property type="entry name" value="Growth_fac_rcpt_cys_sf"/>
</dbReference>
<sequence length="136" mass="15109">MDEDPCLKYFMVTSTQRPARSPPTMYLSALLFISLTTAALLVISTESRSHPCTPCDEEECEIEPAGCRYGFARDNCNRKVCAKGPGEFCGGPSSIWGRCTDSLHCKCNRCSGCDTESVDCYNRENCVPLRRLIEGY</sequence>
<dbReference type="AlphaFoldDB" id="A0A7R9F9S5"/>
<dbReference type="Gene3D" id="4.10.40.20">
    <property type="match status" value="1"/>
</dbReference>
<dbReference type="Pfam" id="PF07327">
    <property type="entry name" value="Neuroparsin"/>
    <property type="match status" value="1"/>
</dbReference>
<evidence type="ECO:0000256" key="1">
    <source>
        <dbReference type="SAM" id="Phobius"/>
    </source>
</evidence>
<feature type="transmembrane region" description="Helical" evidence="1">
    <location>
        <begin position="25"/>
        <end position="43"/>
    </location>
</feature>
<evidence type="ECO:0008006" key="3">
    <source>
        <dbReference type="Google" id="ProtNLM"/>
    </source>
</evidence>
<protein>
    <recommendedName>
        <fullName evidence="3">Neuroparsin</fullName>
    </recommendedName>
</protein>
<keyword evidence="1" id="KW-1133">Transmembrane helix</keyword>
<evidence type="ECO:0000313" key="2">
    <source>
        <dbReference type="EMBL" id="CAD7448510.1"/>
    </source>
</evidence>
<keyword evidence="1" id="KW-0472">Membrane</keyword>
<proteinExistence type="predicted"/>
<organism evidence="2">
    <name type="scientific">Timema bartmani</name>
    <dbReference type="NCBI Taxonomy" id="61472"/>
    <lineage>
        <taxon>Eukaryota</taxon>
        <taxon>Metazoa</taxon>
        <taxon>Ecdysozoa</taxon>
        <taxon>Arthropoda</taxon>
        <taxon>Hexapoda</taxon>
        <taxon>Insecta</taxon>
        <taxon>Pterygota</taxon>
        <taxon>Neoptera</taxon>
        <taxon>Polyneoptera</taxon>
        <taxon>Phasmatodea</taxon>
        <taxon>Timematodea</taxon>
        <taxon>Timematoidea</taxon>
        <taxon>Timematidae</taxon>
        <taxon>Timema</taxon>
    </lineage>
</organism>
<dbReference type="InterPro" id="IPR010850">
    <property type="entry name" value="Neuroparsin"/>
</dbReference>
<name>A0A7R9F9S5_9NEOP</name>
<reference evidence="2" key="1">
    <citation type="submission" date="2020-11" db="EMBL/GenBank/DDBJ databases">
        <authorList>
            <person name="Tran Van P."/>
        </authorList>
    </citation>
    <scope>NUCLEOTIDE SEQUENCE</scope>
</reference>
<dbReference type="SUPFAM" id="SSF57184">
    <property type="entry name" value="Growth factor receptor domain"/>
    <property type="match status" value="1"/>
</dbReference>
<accession>A0A7R9F9S5</accession>
<gene>
    <name evidence="2" type="ORF">TBIB3V08_LOCUS10796</name>
</gene>